<reference evidence="4 5" key="1">
    <citation type="submission" date="2016-01" db="EMBL/GenBank/DDBJ databases">
        <title>Complete genome sequence of a soil Actinobacterium, Isoptericola dokdonensis DS-3.</title>
        <authorList>
            <person name="Kwon S.-K."/>
            <person name="Kim J.F."/>
        </authorList>
    </citation>
    <scope>NUCLEOTIDE SEQUENCE [LARGE SCALE GENOMIC DNA]</scope>
    <source>
        <strain evidence="4 5">DS-3</strain>
    </source>
</reference>
<dbReference type="PROSITE" id="PS51176">
    <property type="entry name" value="PDH_ADH"/>
    <property type="match status" value="1"/>
</dbReference>
<evidence type="ECO:0000256" key="2">
    <source>
        <dbReference type="ARBA" id="ARBA00023002"/>
    </source>
</evidence>
<gene>
    <name evidence="4" type="ORF">I598_1352</name>
</gene>
<keyword evidence="5" id="KW-1185">Reference proteome</keyword>
<dbReference type="InterPro" id="IPR046825">
    <property type="entry name" value="PDH_C"/>
</dbReference>
<dbReference type="Gene3D" id="1.10.3660.10">
    <property type="entry name" value="6-phosphogluconate dehydrogenase C-terminal like domain"/>
    <property type="match status" value="1"/>
</dbReference>
<dbReference type="InterPro" id="IPR003099">
    <property type="entry name" value="Prephen_DH"/>
</dbReference>
<dbReference type="Pfam" id="PF02153">
    <property type="entry name" value="PDH_N"/>
    <property type="match status" value="1"/>
</dbReference>
<dbReference type="PANTHER" id="PTHR21363:SF0">
    <property type="entry name" value="PREPHENATE DEHYDROGENASE [NADP(+)]"/>
    <property type="match status" value="1"/>
</dbReference>
<dbReference type="GO" id="GO:0008977">
    <property type="term" value="F:prephenate dehydrogenase (NAD+) activity"/>
    <property type="evidence" value="ECO:0007669"/>
    <property type="project" value="InterPro"/>
</dbReference>
<dbReference type="InterPro" id="IPR008927">
    <property type="entry name" value="6-PGluconate_DH-like_C_sf"/>
</dbReference>
<dbReference type="EMBL" id="CP014209">
    <property type="protein sequence ID" value="ANC30911.1"/>
    <property type="molecule type" value="Genomic_DNA"/>
</dbReference>
<dbReference type="SUPFAM" id="SSF48179">
    <property type="entry name" value="6-phosphogluconate dehydrogenase C-terminal domain-like"/>
    <property type="match status" value="1"/>
</dbReference>
<comment type="similarity">
    <text evidence="1">Belongs to the prephenate/arogenate dehydrogenase family.</text>
</comment>
<accession>A0A168F594</accession>
<dbReference type="KEGG" id="ido:I598_1352"/>
<dbReference type="PATRIC" id="fig|1300344.3.peg.1354"/>
<dbReference type="GO" id="GO:0004665">
    <property type="term" value="F:prephenate dehydrogenase (NADP+) activity"/>
    <property type="evidence" value="ECO:0007669"/>
    <property type="project" value="InterPro"/>
</dbReference>
<evidence type="ECO:0000259" key="3">
    <source>
        <dbReference type="PROSITE" id="PS51176"/>
    </source>
</evidence>
<dbReference type="InterPro" id="IPR050812">
    <property type="entry name" value="Preph/Arog_dehydrog"/>
</dbReference>
<protein>
    <submittedName>
        <fullName evidence="4">Prephenate dehydrogenase</fullName>
    </submittedName>
</protein>
<dbReference type="Proteomes" id="UP000076794">
    <property type="component" value="Chromosome"/>
</dbReference>
<evidence type="ECO:0000313" key="4">
    <source>
        <dbReference type="EMBL" id="ANC30911.1"/>
    </source>
</evidence>
<keyword evidence="2" id="KW-0560">Oxidoreductase</keyword>
<dbReference type="Pfam" id="PF20463">
    <property type="entry name" value="PDH_C"/>
    <property type="match status" value="1"/>
</dbReference>
<dbReference type="Gene3D" id="3.40.50.720">
    <property type="entry name" value="NAD(P)-binding Rossmann-like Domain"/>
    <property type="match status" value="1"/>
</dbReference>
<organism evidence="4 5">
    <name type="scientific">Isoptericola dokdonensis DS-3</name>
    <dbReference type="NCBI Taxonomy" id="1300344"/>
    <lineage>
        <taxon>Bacteria</taxon>
        <taxon>Bacillati</taxon>
        <taxon>Actinomycetota</taxon>
        <taxon>Actinomycetes</taxon>
        <taxon>Micrococcales</taxon>
        <taxon>Promicromonosporaceae</taxon>
        <taxon>Isoptericola</taxon>
    </lineage>
</organism>
<feature type="domain" description="Prephenate/arogenate dehydrogenase" evidence="3">
    <location>
        <begin position="10"/>
        <end position="296"/>
    </location>
</feature>
<dbReference type="AlphaFoldDB" id="A0A168F594"/>
<dbReference type="STRING" id="1300344.I598_1352"/>
<dbReference type="GO" id="GO:0006571">
    <property type="term" value="P:tyrosine biosynthetic process"/>
    <property type="evidence" value="ECO:0007669"/>
    <property type="project" value="InterPro"/>
</dbReference>
<proteinExistence type="inferred from homology"/>
<dbReference type="SUPFAM" id="SSF51735">
    <property type="entry name" value="NAD(P)-binding Rossmann-fold domains"/>
    <property type="match status" value="1"/>
</dbReference>
<evidence type="ECO:0000256" key="1">
    <source>
        <dbReference type="ARBA" id="ARBA00007964"/>
    </source>
</evidence>
<sequence>MVSLPPGAPGRVAVVGLGLIGGSLARLLHARGVDVVATDVVPAARQAARRAGLAVADDVAACVPDAALVVLAVPLRVMGVVAEQVAAAAPAHATVTDVGSVKGPVRDAVRAAGLGDRFVGAHPMSGTERSGFDASTADLLDDVVWAVTVDDPAAVDPDRLRQVLALVTGPLRGRATVVTDDVHDEAAALVSHVPHVLATQLLNAVAGAPVRHVALRLAAGSFRDGTRVAFGDPARTAAMVGQNAGWVAPALRKVVRDLEVLVAALETNGATHDFFHAADDVRATGRPVRAVRDGAAARTERFALTGDWAAALVERCTAGAVVVGVTPHGADLEVPAG</sequence>
<dbReference type="InterPro" id="IPR036291">
    <property type="entry name" value="NAD(P)-bd_dom_sf"/>
</dbReference>
<dbReference type="InterPro" id="IPR046826">
    <property type="entry name" value="PDH_N"/>
</dbReference>
<name>A0A168F594_9MICO</name>
<dbReference type="PANTHER" id="PTHR21363">
    <property type="entry name" value="PREPHENATE DEHYDROGENASE"/>
    <property type="match status" value="1"/>
</dbReference>
<dbReference type="GO" id="GO:0070403">
    <property type="term" value="F:NAD+ binding"/>
    <property type="evidence" value="ECO:0007669"/>
    <property type="project" value="InterPro"/>
</dbReference>
<evidence type="ECO:0000313" key="5">
    <source>
        <dbReference type="Proteomes" id="UP000076794"/>
    </source>
</evidence>